<dbReference type="Proteomes" id="UP000282388">
    <property type="component" value="Unassembled WGS sequence"/>
</dbReference>
<comment type="caution">
    <text evidence="5">The sequence shown here is derived from an EMBL/GenBank/DDBJ whole genome shotgun (WGS) entry which is preliminary data.</text>
</comment>
<keyword evidence="6" id="KW-1185">Reference proteome</keyword>
<name>A0A3A8E9Z8_9GAMM</name>
<dbReference type="AlphaFoldDB" id="A0A3A8E9Z8"/>
<feature type="domain" description="Prohead serine protease" evidence="4">
    <location>
        <begin position="22"/>
        <end position="161"/>
    </location>
</feature>
<accession>A0A3A8E9Z8</accession>
<keyword evidence="2" id="KW-0645">Protease</keyword>
<reference evidence="5 6" key="1">
    <citation type="submission" date="2018-09" db="EMBL/GenBank/DDBJ databases">
        <title>The draft genome of Acinetobacter spp. strains.</title>
        <authorList>
            <person name="Qin J."/>
            <person name="Feng Y."/>
            <person name="Zong Z."/>
        </authorList>
    </citation>
    <scope>NUCLEOTIDE SEQUENCE [LARGE SCALE GENOMIC DNA]</scope>
    <source>
        <strain evidence="5 6">WCHAc060012</strain>
    </source>
</reference>
<dbReference type="InterPro" id="IPR054613">
    <property type="entry name" value="Peptidase_S78_dom"/>
</dbReference>
<evidence type="ECO:0000256" key="2">
    <source>
        <dbReference type="ARBA" id="ARBA00022670"/>
    </source>
</evidence>
<evidence type="ECO:0000313" key="5">
    <source>
        <dbReference type="EMBL" id="RKG31485.1"/>
    </source>
</evidence>
<dbReference type="RefSeq" id="WP_120402450.1">
    <property type="nucleotide sequence ID" value="NZ_RAXV01000015.1"/>
</dbReference>
<dbReference type="GO" id="GO:0008233">
    <property type="term" value="F:peptidase activity"/>
    <property type="evidence" value="ECO:0007669"/>
    <property type="project" value="UniProtKB-KW"/>
</dbReference>
<keyword evidence="1" id="KW-1188">Viral release from host cell</keyword>
<evidence type="ECO:0000256" key="1">
    <source>
        <dbReference type="ARBA" id="ARBA00022612"/>
    </source>
</evidence>
<gene>
    <name evidence="5" type="ORF">D7V32_08455</name>
</gene>
<dbReference type="Pfam" id="PF04586">
    <property type="entry name" value="Peptidase_S78"/>
    <property type="match status" value="1"/>
</dbReference>
<evidence type="ECO:0000259" key="4">
    <source>
        <dbReference type="Pfam" id="PF04586"/>
    </source>
</evidence>
<proteinExistence type="predicted"/>
<evidence type="ECO:0000313" key="6">
    <source>
        <dbReference type="Proteomes" id="UP000282388"/>
    </source>
</evidence>
<organism evidence="5 6">
    <name type="scientific">Acinetobacter tianfuensis</name>
    <dbReference type="NCBI Taxonomy" id="2419603"/>
    <lineage>
        <taxon>Bacteria</taxon>
        <taxon>Pseudomonadati</taxon>
        <taxon>Pseudomonadota</taxon>
        <taxon>Gammaproteobacteria</taxon>
        <taxon>Moraxellales</taxon>
        <taxon>Moraxellaceae</taxon>
        <taxon>Acinetobacter</taxon>
    </lineage>
</organism>
<evidence type="ECO:0000256" key="3">
    <source>
        <dbReference type="ARBA" id="ARBA00022801"/>
    </source>
</evidence>
<protein>
    <submittedName>
        <fullName evidence="5">Peptidase U35</fullName>
    </submittedName>
</protein>
<sequence length="197" mass="21860">MGALFKNFSSFEIKSFDESTRTFTGTASTSNPDRVKDIMVPSGVQFTLPVPLLLHHDSKLVVGYVTKITVLENTIEVEFYIPEIKEEGKLKERVDEAFQSVQYKLITGLSVGFNADWESAEFIQGGGIKFNKWELIELSLVTTPCNREAGVDYAKAFEEYKAALGEKPQKTATDGDSSEQKHIVVKLNCPTKGGVKL</sequence>
<keyword evidence="3" id="KW-0378">Hydrolase</keyword>
<dbReference type="OrthoDB" id="9804926at2"/>
<dbReference type="GO" id="GO:0006508">
    <property type="term" value="P:proteolysis"/>
    <property type="evidence" value="ECO:0007669"/>
    <property type="project" value="UniProtKB-KW"/>
</dbReference>
<dbReference type="EMBL" id="RAXV01000015">
    <property type="protein sequence ID" value="RKG31485.1"/>
    <property type="molecule type" value="Genomic_DNA"/>
</dbReference>